<dbReference type="PANTHER" id="PTHR46268">
    <property type="entry name" value="STRESS RESPONSE PROTEIN NHAX"/>
    <property type="match status" value="1"/>
</dbReference>
<comment type="similarity">
    <text evidence="1">Belongs to the universal stress protein A family.</text>
</comment>
<dbReference type="Gene3D" id="3.40.50.620">
    <property type="entry name" value="HUPs"/>
    <property type="match status" value="1"/>
</dbReference>
<dbReference type="Proteomes" id="UP000199170">
    <property type="component" value="Unassembled WGS sequence"/>
</dbReference>
<dbReference type="AlphaFoldDB" id="A0A1H3IEI5"/>
<sequence length="152" mass="16977">MPESVDSVLLAFGPKDREHVQRLLDVALQLVEPTGATLYIQHVFPQEEYDNLIDQLDVSPDAESFGVSQLAARHEAIRTPAEQLDEREIDYEIRGAVGTPDTKIVRTARNLEVDRVFIGGRGRSPTGKAMFGDYAQQVLLNAPCPVTYVRRE</sequence>
<organism evidence="3 4">
    <name type="scientific">Halobellus clavatus</name>
    <dbReference type="NCBI Taxonomy" id="660517"/>
    <lineage>
        <taxon>Archaea</taxon>
        <taxon>Methanobacteriati</taxon>
        <taxon>Methanobacteriota</taxon>
        <taxon>Stenosarchaea group</taxon>
        <taxon>Halobacteria</taxon>
        <taxon>Halobacteriales</taxon>
        <taxon>Haloferacaceae</taxon>
        <taxon>Halobellus</taxon>
    </lineage>
</organism>
<dbReference type="CDD" id="cd00293">
    <property type="entry name" value="USP-like"/>
    <property type="match status" value="1"/>
</dbReference>
<evidence type="ECO:0000256" key="1">
    <source>
        <dbReference type="ARBA" id="ARBA00008791"/>
    </source>
</evidence>
<evidence type="ECO:0000313" key="3">
    <source>
        <dbReference type="EMBL" id="SDY25284.1"/>
    </source>
</evidence>
<dbReference type="EMBL" id="FNPB01000009">
    <property type="protein sequence ID" value="SDY25284.1"/>
    <property type="molecule type" value="Genomic_DNA"/>
</dbReference>
<gene>
    <name evidence="3" type="ORF">SAMN04487946_109118</name>
</gene>
<dbReference type="InterPro" id="IPR014729">
    <property type="entry name" value="Rossmann-like_a/b/a_fold"/>
</dbReference>
<dbReference type="RefSeq" id="WP_089768096.1">
    <property type="nucleotide sequence ID" value="NZ_FNPB01000009.1"/>
</dbReference>
<proteinExistence type="inferred from homology"/>
<name>A0A1H3IEI5_9EURY</name>
<accession>A0A1H3IEI5</accession>
<dbReference type="InterPro" id="IPR006016">
    <property type="entry name" value="UspA"/>
</dbReference>
<dbReference type="Pfam" id="PF00582">
    <property type="entry name" value="Usp"/>
    <property type="match status" value="1"/>
</dbReference>
<feature type="domain" description="UspA" evidence="2">
    <location>
        <begin position="18"/>
        <end position="150"/>
    </location>
</feature>
<dbReference type="OrthoDB" id="271068at2157"/>
<protein>
    <submittedName>
        <fullName evidence="3">Nucleotide-binding universal stress protein, UspA family</fullName>
    </submittedName>
</protein>
<evidence type="ECO:0000313" key="4">
    <source>
        <dbReference type="Proteomes" id="UP000199170"/>
    </source>
</evidence>
<keyword evidence="4" id="KW-1185">Reference proteome</keyword>
<dbReference type="PANTHER" id="PTHR46268:SF6">
    <property type="entry name" value="UNIVERSAL STRESS PROTEIN UP12"/>
    <property type="match status" value="1"/>
</dbReference>
<dbReference type="SUPFAM" id="SSF52402">
    <property type="entry name" value="Adenine nucleotide alpha hydrolases-like"/>
    <property type="match status" value="1"/>
</dbReference>
<dbReference type="STRING" id="660517.SAMN04487946_109118"/>
<evidence type="ECO:0000259" key="2">
    <source>
        <dbReference type="Pfam" id="PF00582"/>
    </source>
</evidence>
<reference evidence="4" key="1">
    <citation type="submission" date="2016-10" db="EMBL/GenBank/DDBJ databases">
        <authorList>
            <person name="Varghese N."/>
            <person name="Submissions S."/>
        </authorList>
    </citation>
    <scope>NUCLEOTIDE SEQUENCE [LARGE SCALE GENOMIC DNA]</scope>
    <source>
        <strain evidence="4">CGMCC 1.10118</strain>
    </source>
</reference>